<proteinExistence type="inferred from homology"/>
<evidence type="ECO:0000256" key="8">
    <source>
        <dbReference type="ARBA" id="ARBA00022840"/>
    </source>
</evidence>
<dbReference type="CDD" id="cd00483">
    <property type="entry name" value="HPPK"/>
    <property type="match status" value="1"/>
</dbReference>
<dbReference type="InterPro" id="IPR000550">
    <property type="entry name" value="Hppk"/>
</dbReference>
<keyword evidence="15" id="KW-1185">Reference proteome</keyword>
<dbReference type="AlphaFoldDB" id="A0A934IBR9"/>
<dbReference type="RefSeq" id="WP_198917373.1">
    <property type="nucleotide sequence ID" value="NZ_JAEKPD010000018.1"/>
</dbReference>
<evidence type="ECO:0000256" key="4">
    <source>
        <dbReference type="ARBA" id="ARBA00016218"/>
    </source>
</evidence>
<evidence type="ECO:0000256" key="5">
    <source>
        <dbReference type="ARBA" id="ARBA00022679"/>
    </source>
</evidence>
<dbReference type="PROSITE" id="PS00794">
    <property type="entry name" value="HPPK"/>
    <property type="match status" value="1"/>
</dbReference>
<reference evidence="14" key="1">
    <citation type="submission" date="2020-12" db="EMBL/GenBank/DDBJ databases">
        <title>Bacterial taxonomy.</title>
        <authorList>
            <person name="Pan X."/>
        </authorList>
    </citation>
    <scope>NUCLEOTIDE SEQUENCE</scope>
    <source>
        <strain evidence="14">KCTC 52957</strain>
    </source>
</reference>
<evidence type="ECO:0000256" key="6">
    <source>
        <dbReference type="ARBA" id="ARBA00022741"/>
    </source>
</evidence>
<keyword evidence="6" id="KW-0547">Nucleotide-binding</keyword>
<organism evidence="14 15">
    <name type="scientific">Palleronia pontilimi</name>
    <dbReference type="NCBI Taxonomy" id="1964209"/>
    <lineage>
        <taxon>Bacteria</taxon>
        <taxon>Pseudomonadati</taxon>
        <taxon>Pseudomonadota</taxon>
        <taxon>Alphaproteobacteria</taxon>
        <taxon>Rhodobacterales</taxon>
        <taxon>Roseobacteraceae</taxon>
        <taxon>Palleronia</taxon>
    </lineage>
</organism>
<evidence type="ECO:0000256" key="11">
    <source>
        <dbReference type="ARBA" id="ARBA00029766"/>
    </source>
</evidence>
<evidence type="ECO:0000259" key="13">
    <source>
        <dbReference type="PROSITE" id="PS00794"/>
    </source>
</evidence>
<gene>
    <name evidence="14" type="primary">folK</name>
    <name evidence="14" type="ORF">ILP92_15735</name>
</gene>
<dbReference type="InterPro" id="IPR035907">
    <property type="entry name" value="Hppk_sf"/>
</dbReference>
<dbReference type="NCBIfam" id="TIGR01498">
    <property type="entry name" value="folK"/>
    <property type="match status" value="1"/>
</dbReference>
<sequence length="194" mass="21343">MTDVTQRHAFVALGANLPGNAGKPAQMLLAALHLLDTKAFRLQRVSRLMRTPAFPAGSGPDFVNAVALFQTALDADRALAHLHAVEAELGRARDGRWAARTIDLDLLALGDRVVPDREVYLHWHDLPFERQKREAPDQPILPHPRLHERAFVLVPMAEIAPDWRHPVLGLDVAGMLARLPAGDVAAIRPISDPD</sequence>
<dbReference type="Gene3D" id="3.30.70.560">
    <property type="entry name" value="7,8-Dihydro-6-hydroxymethylpterin-pyrophosphokinase HPPK"/>
    <property type="match status" value="1"/>
</dbReference>
<dbReference type="Proteomes" id="UP000642488">
    <property type="component" value="Unassembled WGS sequence"/>
</dbReference>
<dbReference type="Pfam" id="PF01288">
    <property type="entry name" value="HPPK"/>
    <property type="match status" value="1"/>
</dbReference>
<dbReference type="GO" id="GO:0003848">
    <property type="term" value="F:2-amino-4-hydroxy-6-hydroxymethyldihydropteridine diphosphokinase activity"/>
    <property type="evidence" value="ECO:0007669"/>
    <property type="project" value="UniProtKB-EC"/>
</dbReference>
<dbReference type="PANTHER" id="PTHR43071">
    <property type="entry name" value="2-AMINO-4-HYDROXY-6-HYDROXYMETHYLDIHYDROPTERIDINE PYROPHOSPHOKINASE"/>
    <property type="match status" value="1"/>
</dbReference>
<name>A0A934IBR9_9RHOB</name>
<dbReference type="PANTHER" id="PTHR43071:SF1">
    <property type="entry name" value="2-AMINO-4-HYDROXY-6-HYDROXYMETHYLDIHYDROPTERIDINE PYROPHOSPHOKINASE"/>
    <property type="match status" value="1"/>
</dbReference>
<evidence type="ECO:0000256" key="1">
    <source>
        <dbReference type="ARBA" id="ARBA00005051"/>
    </source>
</evidence>
<evidence type="ECO:0000256" key="3">
    <source>
        <dbReference type="ARBA" id="ARBA00013253"/>
    </source>
</evidence>
<comment type="caution">
    <text evidence="14">The sequence shown here is derived from an EMBL/GenBank/DDBJ whole genome shotgun (WGS) entry which is preliminary data.</text>
</comment>
<dbReference type="EMBL" id="JAEKPD010000018">
    <property type="protein sequence ID" value="MBJ3764199.1"/>
    <property type="molecule type" value="Genomic_DNA"/>
</dbReference>
<evidence type="ECO:0000256" key="12">
    <source>
        <dbReference type="ARBA" id="ARBA00033413"/>
    </source>
</evidence>
<keyword evidence="9" id="KW-0289">Folate biosynthesis</keyword>
<dbReference type="GO" id="GO:0016301">
    <property type="term" value="F:kinase activity"/>
    <property type="evidence" value="ECO:0007669"/>
    <property type="project" value="UniProtKB-KW"/>
</dbReference>
<evidence type="ECO:0000256" key="9">
    <source>
        <dbReference type="ARBA" id="ARBA00022909"/>
    </source>
</evidence>
<evidence type="ECO:0000256" key="7">
    <source>
        <dbReference type="ARBA" id="ARBA00022777"/>
    </source>
</evidence>
<evidence type="ECO:0000256" key="2">
    <source>
        <dbReference type="ARBA" id="ARBA00005810"/>
    </source>
</evidence>
<dbReference type="SUPFAM" id="SSF55083">
    <property type="entry name" value="6-hydroxymethyl-7,8-dihydropterin pyrophosphokinase, HPPK"/>
    <property type="match status" value="1"/>
</dbReference>
<dbReference type="GO" id="GO:0046656">
    <property type="term" value="P:folic acid biosynthetic process"/>
    <property type="evidence" value="ECO:0007669"/>
    <property type="project" value="UniProtKB-KW"/>
</dbReference>
<keyword evidence="8" id="KW-0067">ATP-binding</keyword>
<dbReference type="GO" id="GO:0005524">
    <property type="term" value="F:ATP binding"/>
    <property type="evidence" value="ECO:0007669"/>
    <property type="project" value="UniProtKB-KW"/>
</dbReference>
<feature type="domain" description="7,8-dihydro-6-hydroxymethylpterin-pyrophosphokinase" evidence="13">
    <location>
        <begin position="96"/>
        <end position="107"/>
    </location>
</feature>
<keyword evidence="5 14" id="KW-0808">Transferase</keyword>
<comment type="pathway">
    <text evidence="1">Cofactor biosynthesis; tetrahydrofolate biosynthesis; 2-amino-4-hydroxy-6-hydroxymethyl-7,8-dihydropteridine diphosphate from 7,8-dihydroneopterin triphosphate: step 4/4.</text>
</comment>
<keyword evidence="7" id="KW-0418">Kinase</keyword>
<comment type="function">
    <text evidence="10">Catalyzes the transfer of pyrophosphate from adenosine triphosphate (ATP) to 6-hydroxymethyl-7,8-dihydropterin, an enzymatic step in folate biosynthesis pathway.</text>
</comment>
<evidence type="ECO:0000313" key="14">
    <source>
        <dbReference type="EMBL" id="MBJ3764199.1"/>
    </source>
</evidence>
<evidence type="ECO:0000256" key="10">
    <source>
        <dbReference type="ARBA" id="ARBA00029409"/>
    </source>
</evidence>
<dbReference type="EC" id="2.7.6.3" evidence="3"/>
<comment type="similarity">
    <text evidence="2">Belongs to the HPPK family.</text>
</comment>
<protein>
    <recommendedName>
        <fullName evidence="4">2-amino-4-hydroxy-6-hydroxymethyldihydropteridine pyrophosphokinase</fullName>
        <ecNumber evidence="3">2.7.6.3</ecNumber>
    </recommendedName>
    <alternativeName>
        <fullName evidence="11">6-hydroxymethyl-7,8-dihydropterin pyrophosphokinase</fullName>
    </alternativeName>
    <alternativeName>
        <fullName evidence="12">7,8-dihydro-6-hydroxymethylpterin-pyrophosphokinase</fullName>
    </alternativeName>
</protein>
<accession>A0A934IBR9</accession>
<evidence type="ECO:0000313" key="15">
    <source>
        <dbReference type="Proteomes" id="UP000642488"/>
    </source>
</evidence>